<dbReference type="EMBL" id="JAJUWU010000006">
    <property type="protein sequence ID" value="MCE7027726.1"/>
    <property type="molecule type" value="Genomic_DNA"/>
</dbReference>
<dbReference type="RefSeq" id="WP_233718821.1">
    <property type="nucleotide sequence ID" value="NZ_JAJUWU010000006.1"/>
</dbReference>
<dbReference type="EMBL" id="JAJUWU010000010">
    <property type="protein sequence ID" value="MCE7028768.1"/>
    <property type="molecule type" value="Genomic_DNA"/>
</dbReference>
<gene>
    <name evidence="1" type="ORF">LZD57_06960</name>
    <name evidence="2" type="ORF">LZD57_12275</name>
</gene>
<dbReference type="AlphaFoldDB" id="A0A9X1TC69"/>
<comment type="caution">
    <text evidence="2">The sequence shown here is derived from an EMBL/GenBank/DDBJ whole genome shotgun (WGS) entry which is preliminary data.</text>
</comment>
<sequence>MGMGRDLLKEGRYRVKGHEGWTTERGAPAPDEVDELDEVKREDEWPGHHAVPGDQCHAVIRHGRDSIDRAWRVNKVSEKALLFSFLMAFSQERP</sequence>
<organism evidence="2 3">
    <name type="scientific">Jiella avicenniae</name>
    <dbReference type="NCBI Taxonomy" id="2907202"/>
    <lineage>
        <taxon>Bacteria</taxon>
        <taxon>Pseudomonadati</taxon>
        <taxon>Pseudomonadota</taxon>
        <taxon>Alphaproteobacteria</taxon>
        <taxon>Hyphomicrobiales</taxon>
        <taxon>Aurantimonadaceae</taxon>
        <taxon>Jiella</taxon>
    </lineage>
</organism>
<evidence type="ECO:0000313" key="1">
    <source>
        <dbReference type="EMBL" id="MCE7027726.1"/>
    </source>
</evidence>
<accession>A0A9X1TC69</accession>
<keyword evidence="3" id="KW-1185">Reference proteome</keyword>
<evidence type="ECO:0000313" key="2">
    <source>
        <dbReference type="EMBL" id="MCE7028768.1"/>
    </source>
</evidence>
<protein>
    <submittedName>
        <fullName evidence="2">Uncharacterized protein</fullName>
    </submittedName>
</protein>
<reference evidence="2" key="1">
    <citation type="submission" date="2022-01" db="EMBL/GenBank/DDBJ databases">
        <title>Jiella avicenniae sp. nov., a novel endophytic bacterium isolated from bark of Avicennia marina.</title>
        <authorList>
            <person name="Tuo L."/>
        </authorList>
    </citation>
    <scope>NUCLEOTIDE SEQUENCE</scope>
    <source>
        <strain evidence="2">CBK1P-4</strain>
    </source>
</reference>
<name>A0A9X1TC69_9HYPH</name>
<dbReference type="Proteomes" id="UP001139035">
    <property type="component" value="Unassembled WGS sequence"/>
</dbReference>
<evidence type="ECO:0000313" key="3">
    <source>
        <dbReference type="Proteomes" id="UP001139035"/>
    </source>
</evidence>
<proteinExistence type="predicted"/>